<dbReference type="EMBL" id="JANBPT010000297">
    <property type="protein sequence ID" value="KAJ1924022.1"/>
    <property type="molecule type" value="Genomic_DNA"/>
</dbReference>
<dbReference type="Gene3D" id="3.40.640.10">
    <property type="entry name" value="Type I PLP-dependent aspartate aminotransferase-like (Major domain)"/>
    <property type="match status" value="1"/>
</dbReference>
<evidence type="ECO:0000313" key="13">
    <source>
        <dbReference type="Proteomes" id="UP001150569"/>
    </source>
</evidence>
<evidence type="ECO:0000256" key="4">
    <source>
        <dbReference type="ARBA" id="ARBA00022576"/>
    </source>
</evidence>
<evidence type="ECO:0000256" key="9">
    <source>
        <dbReference type="RuleBase" id="RU004075"/>
    </source>
</evidence>
<evidence type="ECO:0000256" key="8">
    <source>
        <dbReference type="PIRSR" id="PIRSR000524-50"/>
    </source>
</evidence>
<proteinExistence type="inferred from homology"/>
<dbReference type="GO" id="GO:0004760">
    <property type="term" value="F:L-serine-pyruvate transaminase activity"/>
    <property type="evidence" value="ECO:0007669"/>
    <property type="project" value="TreeGrafter"/>
</dbReference>
<feature type="binding site" evidence="7">
    <location>
        <position position="354"/>
    </location>
    <ligand>
        <name>substrate</name>
    </ligand>
</feature>
<dbReference type="GO" id="GO:0005777">
    <property type="term" value="C:peroxisome"/>
    <property type="evidence" value="ECO:0007669"/>
    <property type="project" value="TreeGrafter"/>
</dbReference>
<evidence type="ECO:0000313" key="12">
    <source>
        <dbReference type="EMBL" id="KAJ1924022.1"/>
    </source>
</evidence>
<comment type="caution">
    <text evidence="12">The sequence shown here is derived from an EMBL/GenBank/DDBJ whole genome shotgun (WGS) entry which is preliminary data.</text>
</comment>
<feature type="domain" description="Aminotransferase class V" evidence="11">
    <location>
        <begin position="20"/>
        <end position="345"/>
    </location>
</feature>
<dbReference type="Gene3D" id="3.90.1150.10">
    <property type="entry name" value="Aspartate Aminotransferase, domain 1"/>
    <property type="match status" value="1"/>
</dbReference>
<evidence type="ECO:0000259" key="11">
    <source>
        <dbReference type="Pfam" id="PF00266"/>
    </source>
</evidence>
<keyword evidence="13" id="KW-1185">Reference proteome</keyword>
<accession>A0A9W8A914</accession>
<reference evidence="12" key="1">
    <citation type="submission" date="2022-07" db="EMBL/GenBank/DDBJ databases">
        <title>Phylogenomic reconstructions and comparative analyses of Kickxellomycotina fungi.</title>
        <authorList>
            <person name="Reynolds N.K."/>
            <person name="Stajich J.E."/>
            <person name="Barry K."/>
            <person name="Grigoriev I.V."/>
            <person name="Crous P."/>
            <person name="Smith M.E."/>
        </authorList>
    </citation>
    <scope>NUCLEOTIDE SEQUENCE</scope>
    <source>
        <strain evidence="12">RSA 861</strain>
    </source>
</reference>
<dbReference type="InterPro" id="IPR015422">
    <property type="entry name" value="PyrdxlP-dep_Trfase_small"/>
</dbReference>
<dbReference type="AlphaFoldDB" id="A0A9W8A914"/>
<name>A0A9W8A914_9FUNG</name>
<evidence type="ECO:0000256" key="2">
    <source>
        <dbReference type="ARBA" id="ARBA00009236"/>
    </source>
</evidence>
<feature type="modified residue" description="N6-(pyridoxal phosphate)lysine" evidence="8">
    <location>
        <position position="201"/>
    </location>
</feature>
<sequence length="390" mass="41786">MSTESHKLCMIPGPVEFHEDVLGAMSTPATSHVDPGFIQTFGEVLEGLRRVVATKDGQPFVVSGSGTLSWDLAVCNIIEAGDRVLVVNTGLFGDRMAECLEVFGAVVTTVRADRLGQAPNASAVGEVLAAAAREGRPYKMITITQVDTSTGVLADVKGIATVARNASPGTLVAVDGVCSIAAEELYMDDWGIDVIMTASQKALGTPPGLAIIVVSQRTLDAWRNRKSKVVGYFAAWSKWLPVMQAYEERRPLYFATPAVQLIMALRVGIQQLLDRGMDAVFQAHHQASADFKAYITDSLGLTLLPVTDDVAAHSMTAIYYPEGVKASDLLPRLTEHGVVVAGGLHPDLATRYFRVGHMGLTVLEPQRRYLETTKDALGTSLAEAGYKPSA</sequence>
<dbReference type="GO" id="GO:0019265">
    <property type="term" value="P:glycine biosynthetic process, by transamination of glyoxylate"/>
    <property type="evidence" value="ECO:0007669"/>
    <property type="project" value="TreeGrafter"/>
</dbReference>
<dbReference type="PIRSF" id="PIRSF000524">
    <property type="entry name" value="SPT"/>
    <property type="match status" value="1"/>
</dbReference>
<dbReference type="InterPro" id="IPR015421">
    <property type="entry name" value="PyrdxlP-dep_Trfase_major"/>
</dbReference>
<dbReference type="PANTHER" id="PTHR21152">
    <property type="entry name" value="AMINOTRANSFERASE CLASS V"/>
    <property type="match status" value="1"/>
</dbReference>
<protein>
    <recommendedName>
        <fullName evidence="3">alanine--glyoxylate transaminase</fullName>
        <ecNumber evidence="3">2.6.1.44</ecNumber>
    </recommendedName>
</protein>
<dbReference type="PANTHER" id="PTHR21152:SF24">
    <property type="entry name" value="ALANINE--GLYOXYLATE AMINOTRANSFERASE 1"/>
    <property type="match status" value="1"/>
</dbReference>
<evidence type="ECO:0000256" key="10">
    <source>
        <dbReference type="RuleBase" id="RU004504"/>
    </source>
</evidence>
<keyword evidence="6 8" id="KW-0663">Pyridoxal phosphate</keyword>
<evidence type="ECO:0000256" key="5">
    <source>
        <dbReference type="ARBA" id="ARBA00022679"/>
    </source>
</evidence>
<evidence type="ECO:0000256" key="3">
    <source>
        <dbReference type="ARBA" id="ARBA00013049"/>
    </source>
</evidence>
<keyword evidence="4" id="KW-0032">Aminotransferase</keyword>
<dbReference type="OrthoDB" id="7403325at2759"/>
<dbReference type="PROSITE" id="PS00595">
    <property type="entry name" value="AA_TRANSFER_CLASS_5"/>
    <property type="match status" value="1"/>
</dbReference>
<dbReference type="InterPro" id="IPR024169">
    <property type="entry name" value="SP_NH2Trfase/AEP_transaminase"/>
</dbReference>
<gene>
    <name evidence="12" type="ORF">IWQ60_005485</name>
</gene>
<keyword evidence="5" id="KW-0808">Transferase</keyword>
<dbReference type="InterPro" id="IPR020578">
    <property type="entry name" value="Aminotrans_V_PyrdxlP_BS"/>
</dbReference>
<comment type="similarity">
    <text evidence="2 9">Belongs to the class-V pyridoxal-phosphate-dependent aminotransferase family.</text>
</comment>
<dbReference type="FunFam" id="3.90.1150.10:FF:000049">
    <property type="entry name" value="Alanine-glyoxylate aminotransferase 1"/>
    <property type="match status" value="1"/>
</dbReference>
<dbReference type="GO" id="GO:0008453">
    <property type="term" value="F:alanine-glyoxylate transaminase activity"/>
    <property type="evidence" value="ECO:0007669"/>
    <property type="project" value="UniProtKB-EC"/>
</dbReference>
<dbReference type="InterPro" id="IPR000192">
    <property type="entry name" value="Aminotrans_V_dom"/>
</dbReference>
<dbReference type="InterPro" id="IPR015424">
    <property type="entry name" value="PyrdxlP-dep_Trfase"/>
</dbReference>
<dbReference type="EC" id="2.6.1.44" evidence="3"/>
<dbReference type="Proteomes" id="UP001150569">
    <property type="component" value="Unassembled WGS sequence"/>
</dbReference>
<evidence type="ECO:0000256" key="7">
    <source>
        <dbReference type="PIRSR" id="PIRSR000524-1"/>
    </source>
</evidence>
<comment type="cofactor">
    <cofactor evidence="1 8 10">
        <name>pyridoxal 5'-phosphate</name>
        <dbReference type="ChEBI" id="CHEBI:597326"/>
    </cofactor>
</comment>
<evidence type="ECO:0000256" key="6">
    <source>
        <dbReference type="ARBA" id="ARBA00022898"/>
    </source>
</evidence>
<dbReference type="FunFam" id="3.40.640.10:FF:000027">
    <property type="entry name" value="Serine--pyruvate aminotransferase, mitochondrial"/>
    <property type="match status" value="1"/>
</dbReference>
<evidence type="ECO:0000256" key="1">
    <source>
        <dbReference type="ARBA" id="ARBA00001933"/>
    </source>
</evidence>
<dbReference type="Pfam" id="PF00266">
    <property type="entry name" value="Aminotran_5"/>
    <property type="match status" value="1"/>
</dbReference>
<dbReference type="SUPFAM" id="SSF53383">
    <property type="entry name" value="PLP-dependent transferases"/>
    <property type="match status" value="1"/>
</dbReference>
<organism evidence="12 13">
    <name type="scientific">Tieghemiomyces parasiticus</name>
    <dbReference type="NCBI Taxonomy" id="78921"/>
    <lineage>
        <taxon>Eukaryota</taxon>
        <taxon>Fungi</taxon>
        <taxon>Fungi incertae sedis</taxon>
        <taxon>Zoopagomycota</taxon>
        <taxon>Kickxellomycotina</taxon>
        <taxon>Dimargaritomycetes</taxon>
        <taxon>Dimargaritales</taxon>
        <taxon>Dimargaritaceae</taxon>
        <taxon>Tieghemiomyces</taxon>
    </lineage>
</organism>